<dbReference type="SUPFAM" id="SSF56014">
    <property type="entry name" value="Nitrite and sulphite reductase 4Fe-4S domain-like"/>
    <property type="match status" value="1"/>
</dbReference>
<dbReference type="InterPro" id="IPR045854">
    <property type="entry name" value="NO2/SO3_Rdtase_4Fe4S_sf"/>
</dbReference>
<dbReference type="FunFam" id="3.30.413.10:FF:000012">
    <property type="entry name" value="4-hydroxy-3-methylbut-2-en-1-yl diphosphate synthase (flavodoxin)"/>
    <property type="match status" value="1"/>
</dbReference>
<dbReference type="AlphaFoldDB" id="A0A9P1JLF6"/>
<feature type="domain" description="IspG C-terminal" evidence="9">
    <location>
        <begin position="280"/>
        <end position="382"/>
    </location>
</feature>
<dbReference type="NCBIfam" id="TIGR00612">
    <property type="entry name" value="ispG_gcpE"/>
    <property type="match status" value="1"/>
</dbReference>
<dbReference type="GO" id="GO:0141197">
    <property type="term" value="F:4-hydroxy-3-methylbut-2-enyl-diphosphate synthase activity (flavodoxin)"/>
    <property type="evidence" value="ECO:0007669"/>
    <property type="project" value="UniProtKB-EC"/>
</dbReference>
<keyword evidence="1 7" id="KW-0004">4Fe-4S</keyword>
<dbReference type="Gene3D" id="3.20.20.20">
    <property type="entry name" value="Dihydropteroate synthase-like"/>
    <property type="match status" value="1"/>
</dbReference>
<evidence type="ECO:0000313" key="10">
    <source>
        <dbReference type="EMBL" id="CBJ93121.1"/>
    </source>
</evidence>
<geneLocation type="plasmid" evidence="10">
    <name>VIBNI_pA</name>
</geneLocation>
<evidence type="ECO:0000256" key="5">
    <source>
        <dbReference type="ARBA" id="ARBA00023014"/>
    </source>
</evidence>
<dbReference type="RefSeq" id="WP_013610260.1">
    <property type="nucleotide sequence ID" value="NC_015156.1"/>
</dbReference>
<feature type="binding site" evidence="7">
    <location>
        <position position="284"/>
    </location>
    <ligand>
        <name>[4Fe-4S] cluster</name>
        <dbReference type="ChEBI" id="CHEBI:49883"/>
    </ligand>
</feature>
<dbReference type="GO" id="GO:0016114">
    <property type="term" value="P:terpenoid biosynthetic process"/>
    <property type="evidence" value="ECO:0007669"/>
    <property type="project" value="InterPro"/>
</dbReference>
<evidence type="ECO:0000256" key="6">
    <source>
        <dbReference type="ARBA" id="ARBA00023229"/>
    </source>
</evidence>
<comment type="function">
    <text evidence="7">Converts 2C-methyl-D-erythritol 2,4-cyclodiphosphate (ME-2,4cPP) into 1-hydroxy-2-methyl-2-(E)-butenyl 4-diphosphate.</text>
</comment>
<feature type="domain" description="IspG TIM-barrel" evidence="8">
    <location>
        <begin position="3"/>
        <end position="264"/>
    </location>
</feature>
<evidence type="ECO:0000256" key="1">
    <source>
        <dbReference type="ARBA" id="ARBA00022485"/>
    </source>
</evidence>
<organism evidence="10">
    <name type="scientific">Vibrio nigripulchritudo</name>
    <dbReference type="NCBI Taxonomy" id="28173"/>
    <lineage>
        <taxon>Bacteria</taxon>
        <taxon>Pseudomonadati</taxon>
        <taxon>Pseudomonadota</taxon>
        <taxon>Gammaproteobacteria</taxon>
        <taxon>Vibrionales</taxon>
        <taxon>Vibrionaceae</taxon>
        <taxon>Vibrio</taxon>
    </lineage>
</organism>
<dbReference type="Gene3D" id="3.30.413.10">
    <property type="entry name" value="Sulfite Reductase Hemoprotein, domain 1"/>
    <property type="match status" value="1"/>
</dbReference>
<evidence type="ECO:0000256" key="3">
    <source>
        <dbReference type="ARBA" id="ARBA00023002"/>
    </source>
</evidence>
<dbReference type="EMBL" id="FP893246">
    <property type="protein sequence ID" value="CBJ93121.1"/>
    <property type="molecule type" value="Genomic_DNA"/>
</dbReference>
<keyword evidence="6 7" id="KW-0414">Isoprene biosynthesis</keyword>
<comment type="pathway">
    <text evidence="7">Isoprenoid biosynthesis; isopentenyl diphosphate biosynthesis via DXP pathway; isopentenyl diphosphate from 1-deoxy-D-xylulose 5-phosphate: step 5/6.</text>
</comment>
<dbReference type="GO" id="GO:0019288">
    <property type="term" value="P:isopentenyl diphosphate biosynthetic process, methylerythritol 4-phosphate pathway"/>
    <property type="evidence" value="ECO:0007669"/>
    <property type="project" value="UniProtKB-UniRule"/>
</dbReference>
<dbReference type="InterPro" id="IPR058579">
    <property type="entry name" value="IspG_C"/>
</dbReference>
<keyword evidence="5 7" id="KW-0411">Iron-sulfur</keyword>
<evidence type="ECO:0000256" key="7">
    <source>
        <dbReference type="HAMAP-Rule" id="MF_00159"/>
    </source>
</evidence>
<feature type="binding site" evidence="7">
    <location>
        <position position="287"/>
    </location>
    <ligand>
        <name>[4Fe-4S] cluster</name>
        <dbReference type="ChEBI" id="CHEBI:49883"/>
    </ligand>
</feature>
<keyword evidence="3 7" id="KW-0560">Oxidoreductase</keyword>
<protein>
    <recommendedName>
        <fullName evidence="7">4-hydroxy-3-methylbut-2-en-1-yl diphosphate synthase (flavodoxin)</fullName>
        <ecNumber evidence="7">1.17.7.3</ecNumber>
    </recommendedName>
    <alternativeName>
        <fullName evidence="7">1-hydroxy-2-methyl-2-(E)-butenyl 4-diphosphate synthase</fullName>
    </alternativeName>
</protein>
<dbReference type="GO" id="GO:0046429">
    <property type="term" value="F:4-hydroxy-3-methylbut-2-en-1-yl diphosphate synthase activity (ferredoxin)"/>
    <property type="evidence" value="ECO:0007669"/>
    <property type="project" value="UniProtKB-UniRule"/>
</dbReference>
<dbReference type="Pfam" id="PF26540">
    <property type="entry name" value="GcpE_C"/>
    <property type="match status" value="1"/>
</dbReference>
<evidence type="ECO:0000256" key="4">
    <source>
        <dbReference type="ARBA" id="ARBA00023004"/>
    </source>
</evidence>
<keyword evidence="2 7" id="KW-0479">Metal-binding</keyword>
<gene>
    <name evidence="7 10" type="primary">ispG</name>
    <name evidence="10" type="ORF">VIBNI_0086</name>
</gene>
<comment type="cofactor">
    <cofactor evidence="7">
        <name>[4Fe-4S] cluster</name>
        <dbReference type="ChEBI" id="CHEBI:49883"/>
    </cofactor>
    <text evidence="7">Binds 1 [4Fe-4S] cluster.</text>
</comment>
<dbReference type="EC" id="1.17.7.3" evidence="7"/>
<name>A0A9P1JLF6_9VIBR</name>
<dbReference type="PIRSF" id="PIRSF004640">
    <property type="entry name" value="IspG"/>
    <property type="match status" value="1"/>
</dbReference>
<comment type="similarity">
    <text evidence="7">Belongs to the IspG family.</text>
</comment>
<dbReference type="HAMAP" id="MF_00159">
    <property type="entry name" value="IspG"/>
    <property type="match status" value="1"/>
</dbReference>
<keyword evidence="10" id="KW-0614">Plasmid</keyword>
<sequence length="397" mass="43361">MRQTVNIGGVKIGGTNKPVVQSMILTPTYDIEGATNEIIAHYTAGSSIVRLTVDSIESAKALPRIKERLLSKDCDVPLVGDFHYNGHKLLKIEPYAGHALAKLRINPGTLGTKRDENFERFINFAISNDKVIRIGANWGSLDKKMLAKCNRELGNYSPLAIMEQAVVQSAIESAQFAESMGLDRSKIVLSCKVSNVNSLVKVYRKLTHKVDHALHLGLTEAGMGTKGIVNSTAALAILLNEGIGDTIRISVTPTDFDRVQEIVIAQDILQSLGLVSYRPQITACPGCGRTSSENYKKLAAKIDDLVNNNMPRWKILYPGVEEVNIAVMGCIVNGPGESKIADIGISLPGDGEEPKCPVYIEGKLVRTLEGLELFDDFIKILENYLLQKFSRISAITI</sequence>
<keyword evidence="4 7" id="KW-0408">Iron</keyword>
<evidence type="ECO:0000256" key="2">
    <source>
        <dbReference type="ARBA" id="ARBA00022723"/>
    </source>
</evidence>
<comment type="catalytic activity">
    <reaction evidence="7">
        <text>(2E)-4-hydroxy-3-methylbut-2-enyl diphosphate + oxidized [flavodoxin] + H2O + 2 H(+) = 2-C-methyl-D-erythritol 2,4-cyclic diphosphate + reduced [flavodoxin]</text>
        <dbReference type="Rhea" id="RHEA:43604"/>
        <dbReference type="Rhea" id="RHEA-COMP:10622"/>
        <dbReference type="Rhea" id="RHEA-COMP:10623"/>
        <dbReference type="ChEBI" id="CHEBI:15377"/>
        <dbReference type="ChEBI" id="CHEBI:15378"/>
        <dbReference type="ChEBI" id="CHEBI:57618"/>
        <dbReference type="ChEBI" id="CHEBI:58210"/>
        <dbReference type="ChEBI" id="CHEBI:58483"/>
        <dbReference type="ChEBI" id="CHEBI:128753"/>
        <dbReference type="EC" id="1.17.7.3"/>
    </reaction>
</comment>
<dbReference type="PANTHER" id="PTHR30454:SF0">
    <property type="entry name" value="4-HYDROXY-3-METHYLBUT-2-EN-1-YL DIPHOSPHATE SYNTHASE (FERREDOXIN), CHLOROPLASTIC"/>
    <property type="match status" value="1"/>
</dbReference>
<dbReference type="InterPro" id="IPR058578">
    <property type="entry name" value="IspG_TIM"/>
</dbReference>
<dbReference type="GO" id="GO:0051539">
    <property type="term" value="F:4 iron, 4 sulfur cluster binding"/>
    <property type="evidence" value="ECO:0007669"/>
    <property type="project" value="UniProtKB-UniRule"/>
</dbReference>
<reference evidence="10" key="1">
    <citation type="submission" date="2010-02" db="EMBL/GenBank/DDBJ databases">
        <authorList>
            <person name="Genoscope - CEA"/>
        </authorList>
    </citation>
    <scope>NUCLEOTIDE SEQUENCE</scope>
    <source>
        <plasmid evidence="10">VIBNI_pA</plasmid>
    </source>
</reference>
<feature type="binding site" evidence="7">
    <location>
        <position position="337"/>
    </location>
    <ligand>
        <name>[4Fe-4S] cluster</name>
        <dbReference type="ChEBI" id="CHEBI:49883"/>
    </ligand>
</feature>
<dbReference type="PANTHER" id="PTHR30454">
    <property type="entry name" value="4-HYDROXY-3-METHYLBUT-2-EN-1-YL DIPHOSPHATE SYNTHASE"/>
    <property type="match status" value="1"/>
</dbReference>
<dbReference type="Pfam" id="PF04551">
    <property type="entry name" value="GcpE"/>
    <property type="match status" value="1"/>
</dbReference>
<dbReference type="InterPro" id="IPR004588">
    <property type="entry name" value="IspG_bac-typ"/>
</dbReference>
<dbReference type="GO" id="GO:0005506">
    <property type="term" value="F:iron ion binding"/>
    <property type="evidence" value="ECO:0007669"/>
    <property type="project" value="InterPro"/>
</dbReference>
<proteinExistence type="inferred from homology"/>
<accession>A0A9P1JLF6</accession>
<dbReference type="NCBIfam" id="NF001540">
    <property type="entry name" value="PRK00366.1"/>
    <property type="match status" value="1"/>
</dbReference>
<evidence type="ECO:0000259" key="8">
    <source>
        <dbReference type="Pfam" id="PF04551"/>
    </source>
</evidence>
<feature type="binding site" evidence="7">
    <location>
        <position position="330"/>
    </location>
    <ligand>
        <name>[4Fe-4S] cluster</name>
        <dbReference type="ChEBI" id="CHEBI:49883"/>
    </ligand>
</feature>
<dbReference type="InterPro" id="IPR016425">
    <property type="entry name" value="IspG_bac"/>
</dbReference>
<evidence type="ECO:0000259" key="9">
    <source>
        <dbReference type="Pfam" id="PF26540"/>
    </source>
</evidence>
<dbReference type="InterPro" id="IPR011005">
    <property type="entry name" value="Dihydropteroate_synth-like_sf"/>
</dbReference>